<dbReference type="Proteomes" id="UP000559027">
    <property type="component" value="Unassembled WGS sequence"/>
</dbReference>
<dbReference type="InterPro" id="IPR000873">
    <property type="entry name" value="AMP-dep_synth/lig_dom"/>
</dbReference>
<dbReference type="Pfam" id="PF00550">
    <property type="entry name" value="PP-binding"/>
    <property type="match status" value="1"/>
</dbReference>
<dbReference type="PROSITE" id="PS00455">
    <property type="entry name" value="AMP_BINDING"/>
    <property type="match status" value="1"/>
</dbReference>
<accession>A0A8H5FYX1</accession>
<dbReference type="AlphaFoldDB" id="A0A8H5FYX1"/>
<dbReference type="InterPro" id="IPR009081">
    <property type="entry name" value="PP-bd_ACP"/>
</dbReference>
<dbReference type="InterPro" id="IPR020845">
    <property type="entry name" value="AMP-binding_CS"/>
</dbReference>
<dbReference type="InterPro" id="IPR036291">
    <property type="entry name" value="NAD(P)-bd_dom_sf"/>
</dbReference>
<dbReference type="InterPro" id="IPR013120">
    <property type="entry name" value="FAR_NAD-bd"/>
</dbReference>
<dbReference type="Gene3D" id="1.10.1200.10">
    <property type="entry name" value="ACP-like"/>
    <property type="match status" value="1"/>
</dbReference>
<dbReference type="SUPFAM" id="SSF51735">
    <property type="entry name" value="NAD(P)-binding Rossmann-fold domains"/>
    <property type="match status" value="1"/>
</dbReference>
<evidence type="ECO:0000256" key="2">
    <source>
        <dbReference type="ARBA" id="ARBA00022553"/>
    </source>
</evidence>
<evidence type="ECO:0000259" key="4">
    <source>
        <dbReference type="PROSITE" id="PS50075"/>
    </source>
</evidence>
<evidence type="ECO:0000313" key="5">
    <source>
        <dbReference type="EMBL" id="KAF5354790.1"/>
    </source>
</evidence>
<dbReference type="InterPro" id="IPR020806">
    <property type="entry name" value="PKS_PP-bd"/>
</dbReference>
<name>A0A8H5FYX1_9AGAR</name>
<dbReference type="Pfam" id="PF07993">
    <property type="entry name" value="NAD_binding_4"/>
    <property type="match status" value="1"/>
</dbReference>
<protein>
    <recommendedName>
        <fullName evidence="4">Carrier domain-containing protein</fullName>
    </recommendedName>
</protein>
<dbReference type="InterPro" id="IPR036736">
    <property type="entry name" value="ACP-like_sf"/>
</dbReference>
<sequence length="1074" mass="118550">MTGPEIGERQAPTSSISYSPPPFDHPLPFPDYLARVARENPNREAIVIIQGGDDSLKSLTWRKILDDAIHQATEIVQSTGLHPRTIGEPPVTVGLLARNNYHYLVTATALFLLRWTVLFISPRNSKEAVWHLMSAVSSVSLFTDDVAALTGYPDAPFACYPMPGTTTSFGKSTVGCHRLTLPISNDGDYNRLQQEMSYPCMYIHTSGSTGHPKPISWTHRFLIGKMAVLYRDRLSRQGVTVYTPLPICHGGGFNFCFCNSLGSGGVFAFISDSKPISSDTAIRHLRALRHRDFDALLPPSILEDIVKSPTFSEEILAVLRYPKSLLWGGASLRRDVGDLLAENGVNIISWGGITEVGTFARSVPTIKMSPVDWPYSQLVDSFHFHFIPLDETDRSLGYNLIISPGFLTPPVLNHENPTGFLTADVWIQHPDPDKSDLWRIAGRLDDVTVLSNGEKTNNKQLEILLRGSPLVQDAIIFGTGKFFNGAIISPSPTLSPHGYLDELMSYIESHVNNVVPQHSRLLRPLVLLSQAQKPFIYSDKGTVKRHATLELYSEEIDTAYLGFEQGMGNDKSILHALNLDDEVVIRAYLEEAVASVIGHPIGPKDDFFNSGMDSLLATKLRFIINSALRDANDSLTLSSQTIYNAPTIDELSRALAGTAQGLHTNGSAPRSIAAKPDDVEEEISRLVKQFSFDFRRVASDSAIPISSDSIYAITGTTGSLGASFLSVLLDYPEVSKIYLLNRHDDKLSMAERHARAFSERGLAYNKLEQALLSGRAMFVEIDFHRGKLGIPEQTYSDMANEVTHIVHIAWHLHFKLNLSSYVSHIAGTRGLLDLALSSNRAEPPHFTFISSIAVVGRWESTLPVPEEPITSHHFTRPCGYGYAKYVAEKIVESAVGQIPGFRASIVRSGQISGALRTGAWSRKEFMPSILKASSELGMAPKDFQPLRWLPVDVAAKLLYAFIQDAKTNPDTQMTYYNLENAQPTSWSRVTSALARGAKNKNMVLVATDEWISRIPKDGTTSTTELLDFIDDYLNTKRLPVLDSANVRKAAGELAGLELTDEILDLYVAYACDDS</sequence>
<reference evidence="5 6" key="1">
    <citation type="journal article" date="2020" name="ISME J.">
        <title>Uncovering the hidden diversity of litter-decomposition mechanisms in mushroom-forming fungi.</title>
        <authorList>
            <person name="Floudas D."/>
            <person name="Bentzer J."/>
            <person name="Ahren D."/>
            <person name="Johansson T."/>
            <person name="Persson P."/>
            <person name="Tunlid A."/>
        </authorList>
    </citation>
    <scope>NUCLEOTIDE SEQUENCE [LARGE SCALE GENOMIC DNA]</scope>
    <source>
        <strain evidence="5 6">CBS 146.42</strain>
    </source>
</reference>
<feature type="region of interest" description="Disordered" evidence="3">
    <location>
        <begin position="1"/>
        <end position="23"/>
    </location>
</feature>
<keyword evidence="6" id="KW-1185">Reference proteome</keyword>
<organism evidence="5 6">
    <name type="scientific">Leucocoprinus leucothites</name>
    <dbReference type="NCBI Taxonomy" id="201217"/>
    <lineage>
        <taxon>Eukaryota</taxon>
        <taxon>Fungi</taxon>
        <taxon>Dikarya</taxon>
        <taxon>Basidiomycota</taxon>
        <taxon>Agaricomycotina</taxon>
        <taxon>Agaricomycetes</taxon>
        <taxon>Agaricomycetidae</taxon>
        <taxon>Agaricales</taxon>
        <taxon>Agaricineae</taxon>
        <taxon>Agaricaceae</taxon>
        <taxon>Leucocoprinus</taxon>
    </lineage>
</organism>
<dbReference type="PANTHER" id="PTHR43439">
    <property type="entry name" value="PHENYLACETATE-COENZYME A LIGASE"/>
    <property type="match status" value="1"/>
</dbReference>
<dbReference type="SUPFAM" id="SSF56801">
    <property type="entry name" value="Acetyl-CoA synthetase-like"/>
    <property type="match status" value="1"/>
</dbReference>
<dbReference type="InterPro" id="IPR051414">
    <property type="entry name" value="Adenylate-forming_Reductase"/>
</dbReference>
<dbReference type="Gene3D" id="3.40.50.720">
    <property type="entry name" value="NAD(P)-binding Rossmann-like Domain"/>
    <property type="match status" value="1"/>
</dbReference>
<evidence type="ECO:0000256" key="3">
    <source>
        <dbReference type="SAM" id="MobiDB-lite"/>
    </source>
</evidence>
<dbReference type="Pfam" id="PF23562">
    <property type="entry name" value="AMP-binding_C_3"/>
    <property type="match status" value="1"/>
</dbReference>
<keyword evidence="2" id="KW-0597">Phosphoprotein</keyword>
<keyword evidence="1" id="KW-0596">Phosphopantetheine</keyword>
<feature type="domain" description="Carrier" evidence="4">
    <location>
        <begin position="575"/>
        <end position="659"/>
    </location>
</feature>
<dbReference type="EMBL" id="JAACJO010000008">
    <property type="protein sequence ID" value="KAF5354790.1"/>
    <property type="molecule type" value="Genomic_DNA"/>
</dbReference>
<dbReference type="OrthoDB" id="429813at2759"/>
<dbReference type="GO" id="GO:0031177">
    <property type="term" value="F:phosphopantetheine binding"/>
    <property type="evidence" value="ECO:0007669"/>
    <property type="project" value="InterPro"/>
</dbReference>
<evidence type="ECO:0000313" key="6">
    <source>
        <dbReference type="Proteomes" id="UP000559027"/>
    </source>
</evidence>
<dbReference type="Gene3D" id="3.40.50.12780">
    <property type="entry name" value="N-terminal domain of ligase-like"/>
    <property type="match status" value="1"/>
</dbReference>
<dbReference type="PROSITE" id="PS50075">
    <property type="entry name" value="CARRIER"/>
    <property type="match status" value="1"/>
</dbReference>
<dbReference type="InterPro" id="IPR042099">
    <property type="entry name" value="ANL_N_sf"/>
</dbReference>
<comment type="caution">
    <text evidence="5">The sequence shown here is derived from an EMBL/GenBank/DDBJ whole genome shotgun (WGS) entry which is preliminary data.</text>
</comment>
<evidence type="ECO:0000256" key="1">
    <source>
        <dbReference type="ARBA" id="ARBA00022450"/>
    </source>
</evidence>
<proteinExistence type="predicted"/>
<dbReference type="SUPFAM" id="SSF47336">
    <property type="entry name" value="ACP-like"/>
    <property type="match status" value="1"/>
</dbReference>
<dbReference type="SMART" id="SM00823">
    <property type="entry name" value="PKS_PP"/>
    <property type="match status" value="1"/>
</dbReference>
<dbReference type="PANTHER" id="PTHR43439:SF2">
    <property type="entry name" value="ENZYME, PUTATIVE (JCVI)-RELATED"/>
    <property type="match status" value="1"/>
</dbReference>
<dbReference type="Pfam" id="PF00501">
    <property type="entry name" value="AMP-binding"/>
    <property type="match status" value="1"/>
</dbReference>
<gene>
    <name evidence="5" type="ORF">D9756_005766</name>
</gene>